<evidence type="ECO:0000256" key="1">
    <source>
        <dbReference type="SAM" id="Coils"/>
    </source>
</evidence>
<dbReference type="Pfam" id="PF23361">
    <property type="entry name" value="BBS7_pf"/>
    <property type="match status" value="1"/>
</dbReference>
<evidence type="ECO:0000313" key="5">
    <source>
        <dbReference type="EMBL" id="CAD2213371.1"/>
    </source>
</evidence>
<reference evidence="5 6" key="1">
    <citation type="submission" date="2020-08" db="EMBL/GenBank/DDBJ databases">
        <authorList>
            <person name="Newling K."/>
            <person name="Davey J."/>
            <person name="Forrester S."/>
        </authorList>
    </citation>
    <scope>NUCLEOTIDE SEQUENCE [LARGE SCALE GENOMIC DNA]</scope>
    <source>
        <strain evidence="6">Crithidia deanei Carvalho (ATCC PRA-265)</strain>
    </source>
</reference>
<dbReference type="InterPro" id="IPR056333">
    <property type="entry name" value="BBS7_pf_dom"/>
</dbReference>
<dbReference type="GO" id="GO:0016020">
    <property type="term" value="C:membrane"/>
    <property type="evidence" value="ECO:0007669"/>
    <property type="project" value="TreeGrafter"/>
</dbReference>
<dbReference type="Proteomes" id="UP000515908">
    <property type="component" value="Chromosome 01"/>
</dbReference>
<feature type="coiled-coil region" evidence="1">
    <location>
        <begin position="221"/>
        <end position="248"/>
    </location>
</feature>
<dbReference type="Pfam" id="PF23349">
    <property type="entry name" value="BBS7_hp"/>
    <property type="match status" value="1"/>
</dbReference>
<keyword evidence="6" id="KW-1185">Reference proteome</keyword>
<protein>
    <submittedName>
        <fullName evidence="5">Uncharacterized protein</fullName>
    </submittedName>
</protein>
<gene>
    <name evidence="5" type="ORF">ADEAN_000081200</name>
</gene>
<feature type="domain" description="BBS7 platform" evidence="3">
    <location>
        <begin position="405"/>
        <end position="497"/>
    </location>
</feature>
<dbReference type="PANTHER" id="PTHR16074:SF4">
    <property type="entry name" value="BARDET-BIEDL SYNDROME 7 PROTEIN"/>
    <property type="match status" value="1"/>
</dbReference>
<dbReference type="Gene3D" id="2.130.10.10">
    <property type="entry name" value="YVTN repeat-like/Quinoprotein amine dehydrogenase"/>
    <property type="match status" value="1"/>
</dbReference>
<feature type="domain" description="BBS7 beta-propeller" evidence="4">
    <location>
        <begin position="5"/>
        <end position="202"/>
    </location>
</feature>
<dbReference type="GO" id="GO:0034464">
    <property type="term" value="C:BBSome"/>
    <property type="evidence" value="ECO:0007669"/>
    <property type="project" value="TreeGrafter"/>
</dbReference>
<dbReference type="PANTHER" id="PTHR16074">
    <property type="entry name" value="BARDET-BIEDL SYNDROME 7 PROTEIN"/>
    <property type="match status" value="1"/>
</dbReference>
<sequence length="680" mass="75062">MLTTMRETKELGFFMCPDRIHHMVAFVVQDALNTTERTEDSYVCCLACNDRTIRLVTKSALVEELGCEAPVTSLALHTEAADSSRYLFYGTQVGSIGVFRIHENNTLRRSGNYVPPQNRQAAVTSMCVHDVDLDGAGELLVGYEDGTVQVFRLSRGDTGYTFEVMWSTEVGEQVMTILGGMVTKGPSDVVVHLFSGSVLCFTLQREVPKPVEAVKTGPSQLQLLGMKKADLEADLKQLKNRINSTVKDLAIASGAMEKKAPVVAVASLFKATVTLRPLDNKPLLSLSINADVPLEYCIVHSLIETRFIGTETSSVYHSELPPQNRKAKSMALVCPTQDGAVAEGRKRIEIQLWADEGQAGEISVVLYALPKPRTAQLKTILLTALPLYSRVASVHHLMTPEEAPFVLSQISFSGAFSKPVVHMWLTRLLPGMENLHQVNPTMFFASDYLLSVLIVEMQVDEEAEQTTVSFTSDSVVALNAVKDVVTLLAAERKTELRTKENILFGSVDRRLRKLEPVMAHASTAAERMLLLEGLRELQSDDTDLGYLPPHLSELLTSSDAVAHEAETHQEHIKYIQRAVVNLYKSAVNLLRHAPALNADIRKRLEQASTGSQFSFQQLEALFFPKKENASERVRLGGAEAEVNPHSQDLVRRQESEIQNISGDLHLSDSRLVSSPSDGEL</sequence>
<keyword evidence="1" id="KW-0175">Coiled coil</keyword>
<dbReference type="Pfam" id="PF23743">
    <property type="entry name" value="Beta-prop_BBS7"/>
    <property type="match status" value="1"/>
</dbReference>
<dbReference type="GO" id="GO:0005930">
    <property type="term" value="C:axoneme"/>
    <property type="evidence" value="ECO:0007669"/>
    <property type="project" value="TreeGrafter"/>
</dbReference>
<dbReference type="AlphaFoldDB" id="A0A7G2C2E0"/>
<evidence type="ECO:0000313" key="6">
    <source>
        <dbReference type="Proteomes" id="UP000515908"/>
    </source>
</evidence>
<dbReference type="InterPro" id="IPR015943">
    <property type="entry name" value="WD40/YVTN_repeat-like_dom_sf"/>
</dbReference>
<dbReference type="GO" id="GO:0060271">
    <property type="term" value="P:cilium assembly"/>
    <property type="evidence" value="ECO:0007669"/>
    <property type="project" value="TreeGrafter"/>
</dbReference>
<proteinExistence type="predicted"/>
<dbReference type="InterPro" id="IPR056335">
    <property type="entry name" value="BBS7_hairpin"/>
</dbReference>
<dbReference type="GO" id="GO:0008104">
    <property type="term" value="P:intracellular protein localization"/>
    <property type="evidence" value="ECO:0007669"/>
    <property type="project" value="TreeGrafter"/>
</dbReference>
<dbReference type="GO" id="GO:0036064">
    <property type="term" value="C:ciliary basal body"/>
    <property type="evidence" value="ECO:0007669"/>
    <property type="project" value="TreeGrafter"/>
</dbReference>
<organism evidence="5 6">
    <name type="scientific">Angomonas deanei</name>
    <dbReference type="NCBI Taxonomy" id="59799"/>
    <lineage>
        <taxon>Eukaryota</taxon>
        <taxon>Discoba</taxon>
        <taxon>Euglenozoa</taxon>
        <taxon>Kinetoplastea</taxon>
        <taxon>Metakinetoplastina</taxon>
        <taxon>Trypanosomatida</taxon>
        <taxon>Trypanosomatidae</taxon>
        <taxon>Strigomonadinae</taxon>
        <taxon>Angomonas</taxon>
    </lineage>
</organism>
<dbReference type="InterPro" id="IPR056332">
    <property type="entry name" value="Beta-prop_BBS7"/>
</dbReference>
<feature type="domain" description="BBS7 helical hairpin" evidence="2">
    <location>
        <begin position="506"/>
        <end position="589"/>
    </location>
</feature>
<name>A0A7G2C2E0_9TRYP</name>
<dbReference type="VEuPathDB" id="TriTrypDB:ADEAN_000081200"/>
<evidence type="ECO:0000259" key="2">
    <source>
        <dbReference type="Pfam" id="PF23349"/>
    </source>
</evidence>
<accession>A0A7G2C2E0</accession>
<evidence type="ECO:0000259" key="4">
    <source>
        <dbReference type="Pfam" id="PF23743"/>
    </source>
</evidence>
<dbReference type="SUPFAM" id="SSF50978">
    <property type="entry name" value="WD40 repeat-like"/>
    <property type="match status" value="1"/>
</dbReference>
<dbReference type="EMBL" id="LR877145">
    <property type="protein sequence ID" value="CAD2213371.1"/>
    <property type="molecule type" value="Genomic_DNA"/>
</dbReference>
<dbReference type="OrthoDB" id="414590at2759"/>
<dbReference type="InterPro" id="IPR036322">
    <property type="entry name" value="WD40_repeat_dom_sf"/>
</dbReference>
<evidence type="ECO:0000259" key="3">
    <source>
        <dbReference type="Pfam" id="PF23361"/>
    </source>
</evidence>